<evidence type="ECO:0000313" key="1">
    <source>
        <dbReference type="Proteomes" id="UP000887569"/>
    </source>
</evidence>
<proteinExistence type="predicted"/>
<accession>A0A915C6I6</accession>
<dbReference type="AlphaFoldDB" id="A0A915C6I6"/>
<dbReference type="Proteomes" id="UP000887569">
    <property type="component" value="Unplaced"/>
</dbReference>
<sequence>MKKQISILKFSMNKTLRQTIERNMKAKQNLHSP</sequence>
<keyword evidence="1" id="KW-1185">Reference proteome</keyword>
<protein>
    <submittedName>
        <fullName evidence="2">Uncharacterized protein</fullName>
    </submittedName>
</protein>
<evidence type="ECO:0000313" key="2">
    <source>
        <dbReference type="WBParaSite" id="PgR094_g026_t01"/>
    </source>
</evidence>
<reference evidence="2" key="1">
    <citation type="submission" date="2022-11" db="UniProtKB">
        <authorList>
            <consortium name="WormBaseParasite"/>
        </authorList>
    </citation>
    <scope>IDENTIFICATION</scope>
</reference>
<dbReference type="WBParaSite" id="PgR094_g026_t01">
    <property type="protein sequence ID" value="PgR094_g026_t01"/>
    <property type="gene ID" value="PgR094_g026"/>
</dbReference>
<organism evidence="1 2">
    <name type="scientific">Parascaris univalens</name>
    <name type="common">Nematode worm</name>
    <dbReference type="NCBI Taxonomy" id="6257"/>
    <lineage>
        <taxon>Eukaryota</taxon>
        <taxon>Metazoa</taxon>
        <taxon>Ecdysozoa</taxon>
        <taxon>Nematoda</taxon>
        <taxon>Chromadorea</taxon>
        <taxon>Rhabditida</taxon>
        <taxon>Spirurina</taxon>
        <taxon>Ascaridomorpha</taxon>
        <taxon>Ascaridoidea</taxon>
        <taxon>Ascarididae</taxon>
        <taxon>Parascaris</taxon>
    </lineage>
</organism>
<name>A0A915C6I6_PARUN</name>